<dbReference type="AlphaFoldDB" id="A0AAW2QG10"/>
<gene>
    <name evidence="2" type="ORF">Sradi_3568800</name>
</gene>
<name>A0AAW2QG10_SESRA</name>
<protein>
    <submittedName>
        <fullName evidence="2">Uncharacterized protein</fullName>
    </submittedName>
</protein>
<feature type="region of interest" description="Disordered" evidence="1">
    <location>
        <begin position="249"/>
        <end position="292"/>
    </location>
</feature>
<reference evidence="2" key="1">
    <citation type="submission" date="2020-06" db="EMBL/GenBank/DDBJ databases">
        <authorList>
            <person name="Li T."/>
            <person name="Hu X."/>
            <person name="Zhang T."/>
            <person name="Song X."/>
            <person name="Zhang H."/>
            <person name="Dai N."/>
            <person name="Sheng W."/>
            <person name="Hou X."/>
            <person name="Wei L."/>
        </authorList>
    </citation>
    <scope>NUCLEOTIDE SEQUENCE</scope>
    <source>
        <strain evidence="2">G02</strain>
        <tissue evidence="2">Leaf</tissue>
    </source>
</reference>
<feature type="compositionally biased region" description="Low complexity" evidence="1">
    <location>
        <begin position="1"/>
        <end position="20"/>
    </location>
</feature>
<feature type="compositionally biased region" description="Basic and acidic residues" evidence="1">
    <location>
        <begin position="269"/>
        <end position="280"/>
    </location>
</feature>
<accession>A0AAW2QG10</accession>
<dbReference type="EMBL" id="JACGWJ010000015">
    <property type="protein sequence ID" value="KAL0366787.1"/>
    <property type="molecule type" value="Genomic_DNA"/>
</dbReference>
<reference evidence="2" key="2">
    <citation type="journal article" date="2024" name="Plant">
        <title>Genomic evolution and insights into agronomic trait innovations of Sesamum species.</title>
        <authorList>
            <person name="Miao H."/>
            <person name="Wang L."/>
            <person name="Qu L."/>
            <person name="Liu H."/>
            <person name="Sun Y."/>
            <person name="Le M."/>
            <person name="Wang Q."/>
            <person name="Wei S."/>
            <person name="Zheng Y."/>
            <person name="Lin W."/>
            <person name="Duan Y."/>
            <person name="Cao H."/>
            <person name="Xiong S."/>
            <person name="Wang X."/>
            <person name="Wei L."/>
            <person name="Li C."/>
            <person name="Ma Q."/>
            <person name="Ju M."/>
            <person name="Zhao R."/>
            <person name="Li G."/>
            <person name="Mu C."/>
            <person name="Tian Q."/>
            <person name="Mei H."/>
            <person name="Zhang T."/>
            <person name="Gao T."/>
            <person name="Zhang H."/>
        </authorList>
    </citation>
    <scope>NUCLEOTIDE SEQUENCE</scope>
    <source>
        <strain evidence="2">G02</strain>
    </source>
</reference>
<organism evidence="2">
    <name type="scientific">Sesamum radiatum</name>
    <name type="common">Black benniseed</name>
    <dbReference type="NCBI Taxonomy" id="300843"/>
    <lineage>
        <taxon>Eukaryota</taxon>
        <taxon>Viridiplantae</taxon>
        <taxon>Streptophyta</taxon>
        <taxon>Embryophyta</taxon>
        <taxon>Tracheophyta</taxon>
        <taxon>Spermatophyta</taxon>
        <taxon>Magnoliopsida</taxon>
        <taxon>eudicotyledons</taxon>
        <taxon>Gunneridae</taxon>
        <taxon>Pentapetalae</taxon>
        <taxon>asterids</taxon>
        <taxon>lamiids</taxon>
        <taxon>Lamiales</taxon>
        <taxon>Pedaliaceae</taxon>
        <taxon>Sesamum</taxon>
    </lineage>
</organism>
<evidence type="ECO:0000256" key="1">
    <source>
        <dbReference type="SAM" id="MobiDB-lite"/>
    </source>
</evidence>
<proteinExistence type="predicted"/>
<feature type="region of interest" description="Disordered" evidence="1">
    <location>
        <begin position="1"/>
        <end position="47"/>
    </location>
</feature>
<sequence length="292" mass="32188">MSSSNSKSNSGSTSGSSAASPQFGNVPLLSPSTNIVGPSRVVRSPPPRQASLLKEVPAHTNHPCTPNHFPVIFKGGASLREPAMFRFDNYLAKQPGVTKAIEGKLRKFLWCGSVGQGYSKVAWGQGCLCTNEGRFRIHNIKIMNPALMIKHFEEIIQQDIGLLWVARITRYRLKDQTIWTTYRSTGSWCWRKLIKLVTQFPEGAEYEVGSGHKFKLWFDPLHADGYLIHRYHQDPSLIGLLTGARAREGASGSGKGMEGEADGAGEWGYGKETKARESRRGNNRGWGALIGT</sequence>
<comment type="caution">
    <text evidence="2">The sequence shown here is derived from an EMBL/GenBank/DDBJ whole genome shotgun (WGS) entry which is preliminary data.</text>
</comment>
<evidence type="ECO:0000313" key="2">
    <source>
        <dbReference type="EMBL" id="KAL0366787.1"/>
    </source>
</evidence>